<name>A0A098Q1H6_9XANT</name>
<evidence type="ECO:0000313" key="3">
    <source>
        <dbReference type="EMBL" id="KGE53244.1"/>
    </source>
</evidence>
<dbReference type="InterPro" id="IPR000863">
    <property type="entry name" value="Sulfotransferase_dom"/>
</dbReference>
<dbReference type="EMBL" id="JPHD02000032">
    <property type="protein sequence ID" value="KGE53244.1"/>
    <property type="molecule type" value="Genomic_DNA"/>
</dbReference>
<dbReference type="RefSeq" id="WP_042821298.1">
    <property type="nucleotide sequence ID" value="NZ_CP053649.1"/>
</dbReference>
<evidence type="ECO:0000256" key="1">
    <source>
        <dbReference type="ARBA" id="ARBA00005771"/>
    </source>
</evidence>
<dbReference type="STRING" id="325777.GW15_0203420"/>
<dbReference type="eggNOG" id="ENOG502ZA0J">
    <property type="taxonomic scope" value="Bacteria"/>
</dbReference>
<keyword evidence="2 3" id="KW-0808">Transferase</keyword>
<organism evidence="3 4">
    <name type="scientific">Xanthomonas axonopodis pv. vasculorum</name>
    <dbReference type="NCBI Taxonomy" id="325777"/>
    <lineage>
        <taxon>Bacteria</taxon>
        <taxon>Pseudomonadati</taxon>
        <taxon>Pseudomonadota</taxon>
        <taxon>Gammaproteobacteria</taxon>
        <taxon>Lysobacterales</taxon>
        <taxon>Lysobacteraceae</taxon>
        <taxon>Xanthomonas</taxon>
    </lineage>
</organism>
<evidence type="ECO:0000313" key="4">
    <source>
        <dbReference type="Proteomes" id="UP000028012"/>
    </source>
</evidence>
<dbReference type="HOGENOM" id="CLU_027239_3_0_6"/>
<evidence type="ECO:0000256" key="2">
    <source>
        <dbReference type="ARBA" id="ARBA00022679"/>
    </source>
</evidence>
<accession>A0A098Q1H6</accession>
<comment type="caution">
    <text evidence="3">The sequence shown here is derived from an EMBL/GenBank/DDBJ whole genome shotgun (WGS) entry which is preliminary data.</text>
</comment>
<dbReference type="Gene3D" id="3.40.50.300">
    <property type="entry name" value="P-loop containing nucleotide triphosphate hydrolases"/>
    <property type="match status" value="1"/>
</dbReference>
<comment type="similarity">
    <text evidence="1">Belongs to the sulfotransferase 1 family.</text>
</comment>
<reference evidence="3 4" key="1">
    <citation type="submission" date="2014-09" db="EMBL/GenBank/DDBJ databases">
        <title>A draft genome sequence for Xanthomonas axonopodis pv. vasculorum NCPPB 900.</title>
        <authorList>
            <person name="Harrison J."/>
            <person name="Studholme D.J."/>
        </authorList>
    </citation>
    <scope>NUCLEOTIDE SEQUENCE [LARGE SCALE GENOMIC DNA]</scope>
    <source>
        <strain evidence="3 4">NCPPB 900</strain>
    </source>
</reference>
<dbReference type="AlphaFoldDB" id="A0A098Q1H6"/>
<gene>
    <name evidence="3" type="ORF">GW15_0203420</name>
</gene>
<dbReference type="SUPFAM" id="SSF52540">
    <property type="entry name" value="P-loop containing nucleoside triphosphate hydrolases"/>
    <property type="match status" value="1"/>
</dbReference>
<dbReference type="PANTHER" id="PTHR11783">
    <property type="entry name" value="SULFOTRANSFERASE SULT"/>
    <property type="match status" value="1"/>
</dbReference>
<sequence>MTDPHVRKKIREYPHRFFDSSVWNDLSLREGDIVIASYAKAGTTWLQQIVAQLIFSGEAEIDVSAISPWVDGAYPDKATKLALLDAQSHRRFMKTHLPADALVTSTLANYLYIGRDGRDIALSLYDHQCAVSLDAQARLDAGGAEPGKLRVLQPPQMTRDAYVAHWLEHDGAPFWPLWEGVRSWWERREDANVLHLHYNDLLDDLPGQIGRIAAFLDIPVPPGKWDTIVAHCRFDYMRQHAARYVPQGAGLWREGGRAFFNQGRSGRWRTALPEALNHAYVHRADAELGEDAAQWLAHGQARTS</sequence>
<dbReference type="GO" id="GO:0008146">
    <property type="term" value="F:sulfotransferase activity"/>
    <property type="evidence" value="ECO:0007669"/>
    <property type="project" value="InterPro"/>
</dbReference>
<dbReference type="Pfam" id="PF00685">
    <property type="entry name" value="Sulfotransfer_1"/>
    <property type="match status" value="1"/>
</dbReference>
<protein>
    <submittedName>
        <fullName evidence="3">Sulfotransferase</fullName>
    </submittedName>
</protein>
<proteinExistence type="inferred from homology"/>
<dbReference type="Proteomes" id="UP000028012">
    <property type="component" value="Unassembled WGS sequence"/>
</dbReference>
<dbReference type="GeneID" id="58004465"/>
<dbReference type="InterPro" id="IPR027417">
    <property type="entry name" value="P-loop_NTPase"/>
</dbReference>